<organism evidence="2 3">
    <name type="scientific">Angomonas deanei</name>
    <dbReference type="NCBI Taxonomy" id="59799"/>
    <lineage>
        <taxon>Eukaryota</taxon>
        <taxon>Discoba</taxon>
        <taxon>Euglenozoa</taxon>
        <taxon>Kinetoplastea</taxon>
        <taxon>Metakinetoplastina</taxon>
        <taxon>Trypanosomatida</taxon>
        <taxon>Trypanosomatidae</taxon>
        <taxon>Strigomonadinae</taxon>
        <taxon>Angomonas</taxon>
    </lineage>
</organism>
<evidence type="ECO:0000256" key="1">
    <source>
        <dbReference type="SAM" id="MobiDB-lite"/>
    </source>
</evidence>
<proteinExistence type="predicted"/>
<accession>A0A7G2CRD9</accession>
<gene>
    <name evidence="2" type="ORF">ADEAN_000960400</name>
</gene>
<sequence>MAMGEAANACQYAEQLEEWVELASMESLESILVKPKPKGGRPKKRTRQAAEEHADPNEPDPSSPDPRCWRQMPVTFEDHSADAVCCWYPKLLIPLYLQIKIITAVCAQTSPSPEVHMAYPLLRTERRLDRMEMPLRPYHGVSDNEKETQPRLRQLKRELCEELRTRLVSHPARGIASRMKKSLSRLEKEEPLDS</sequence>
<protein>
    <submittedName>
        <fullName evidence="2">Uncharacterized protein</fullName>
    </submittedName>
</protein>
<feature type="region of interest" description="Disordered" evidence="1">
    <location>
        <begin position="31"/>
        <end position="67"/>
    </location>
</feature>
<keyword evidence="3" id="KW-1185">Reference proteome</keyword>
<evidence type="ECO:0000313" key="2">
    <source>
        <dbReference type="EMBL" id="CAD2222065.1"/>
    </source>
</evidence>
<dbReference type="AlphaFoldDB" id="A0A7G2CRD9"/>
<dbReference type="Proteomes" id="UP000515908">
    <property type="component" value="Chromosome 24"/>
</dbReference>
<feature type="compositionally biased region" description="Basic residues" evidence="1">
    <location>
        <begin position="35"/>
        <end position="47"/>
    </location>
</feature>
<reference evidence="2 3" key="1">
    <citation type="submission" date="2020-08" db="EMBL/GenBank/DDBJ databases">
        <authorList>
            <person name="Newling K."/>
            <person name="Davey J."/>
            <person name="Forrester S."/>
        </authorList>
    </citation>
    <scope>NUCLEOTIDE SEQUENCE [LARGE SCALE GENOMIC DNA]</scope>
    <source>
        <strain evidence="3">Crithidia deanei Carvalho (ATCC PRA-265)</strain>
    </source>
</reference>
<evidence type="ECO:0000313" key="3">
    <source>
        <dbReference type="Proteomes" id="UP000515908"/>
    </source>
</evidence>
<dbReference type="VEuPathDB" id="TriTrypDB:ADEAN_000960400"/>
<dbReference type="EMBL" id="LR877168">
    <property type="protein sequence ID" value="CAD2222065.1"/>
    <property type="molecule type" value="Genomic_DNA"/>
</dbReference>
<name>A0A7G2CRD9_9TRYP</name>